<feature type="compositionally biased region" description="Basic and acidic residues" evidence="1">
    <location>
        <begin position="494"/>
        <end position="504"/>
    </location>
</feature>
<keyword evidence="4" id="KW-1185">Reference proteome</keyword>
<protein>
    <recommendedName>
        <fullName evidence="2">HNH nuclease domain-containing protein</fullName>
    </recommendedName>
</protein>
<gene>
    <name evidence="3" type="ORF">SAMN04489751_0799</name>
</gene>
<dbReference type="EMBL" id="LT629739">
    <property type="protein sequence ID" value="SDR91836.1"/>
    <property type="molecule type" value="Genomic_DNA"/>
</dbReference>
<feature type="region of interest" description="Disordered" evidence="1">
    <location>
        <begin position="408"/>
        <end position="509"/>
    </location>
</feature>
<name>A0A1H1MYK7_BRESA</name>
<accession>A0A1H1MYK7</accession>
<dbReference type="SMART" id="SM00507">
    <property type="entry name" value="HNHc"/>
    <property type="match status" value="1"/>
</dbReference>
<dbReference type="Pfam" id="PF02720">
    <property type="entry name" value="DUF222"/>
    <property type="match status" value="1"/>
</dbReference>
<feature type="domain" description="HNH nuclease" evidence="2">
    <location>
        <begin position="337"/>
        <end position="387"/>
    </location>
</feature>
<dbReference type="STRING" id="629680.SAMN04489751_0799"/>
<dbReference type="InterPro" id="IPR003615">
    <property type="entry name" value="HNH_nuc"/>
</dbReference>
<organism evidence="3 4">
    <name type="scientific">Brevibacterium sandarakinum</name>
    <dbReference type="NCBI Taxonomy" id="629680"/>
    <lineage>
        <taxon>Bacteria</taxon>
        <taxon>Bacillati</taxon>
        <taxon>Actinomycetota</taxon>
        <taxon>Actinomycetes</taxon>
        <taxon>Micrococcales</taxon>
        <taxon>Brevibacteriaceae</taxon>
        <taxon>Brevibacterium</taxon>
    </lineage>
</organism>
<dbReference type="AlphaFoldDB" id="A0A1H1MYK7"/>
<proteinExistence type="predicted"/>
<dbReference type="Proteomes" id="UP000199700">
    <property type="component" value="Chromosome"/>
</dbReference>
<evidence type="ECO:0000256" key="1">
    <source>
        <dbReference type="SAM" id="MobiDB-lite"/>
    </source>
</evidence>
<evidence type="ECO:0000259" key="2">
    <source>
        <dbReference type="SMART" id="SM00507"/>
    </source>
</evidence>
<dbReference type="InterPro" id="IPR003870">
    <property type="entry name" value="DUF222"/>
</dbReference>
<reference evidence="3" key="1">
    <citation type="submission" date="2016-10" db="EMBL/GenBank/DDBJ databases">
        <authorList>
            <person name="Varghese N."/>
            <person name="Submissions S."/>
        </authorList>
    </citation>
    <scope>NUCLEOTIDE SEQUENCE [LARGE SCALE GENOMIC DNA]</scope>
    <source>
        <strain evidence="3">DSM 22082</strain>
    </source>
</reference>
<evidence type="ECO:0000313" key="3">
    <source>
        <dbReference type="EMBL" id="SDR91836.1"/>
    </source>
</evidence>
<evidence type="ECO:0000313" key="4">
    <source>
        <dbReference type="Proteomes" id="UP000199700"/>
    </source>
</evidence>
<sequence length="529" mass="57818">MSVAKTSVIGMEAQTVPDVVTEIHRWHEALSKLPAALSETEAIDRITALEELTSAAAAAQARETLTFDMRRRNREAEDGVSSKKQGRGIGAEIALARKVSRARGSTLLNFSRSLLIDLPQTYSALKTGRISEEKARTVAKETDWLPRDKRRQVDERMADRLAEVGVGRLGNEVRALAQQIDQKAAVEHLERCTEERAVSVRPAPGNMAYLTALLPMPQAVAVYANLKKSAASLIGTGESGQRTQSQVMADLLVERTTGQDCAEAVPTEIHLVMNDDSLVAPGDTPAWLTGFGPLPAGAARKFVTENEAAVFLRRLYARPEDGQLVRMDSKRREFSGLLRRMIVIRDDVCRSPWCDAQIKHADHAASFAAGGETAWSNASGLCAACNYAKELMGWKHEATPEKLIVKTPTGHRYETRTRPIAPRACNGSAERPAADDHSAIGDQGTADSPVIGNEPEKTESSPSASSAEKRRRRYREIDQTHGPPLQRQGSSDRPNGRPSDRPRPDQATSAVEYLFGARLRTFLSAESAR</sequence>